<name>A0A448XQ84_9PLAT</name>
<evidence type="ECO:0000313" key="2">
    <source>
        <dbReference type="Proteomes" id="UP000784294"/>
    </source>
</evidence>
<protein>
    <submittedName>
        <fullName evidence="1">Uncharacterized protein</fullName>
    </submittedName>
</protein>
<dbReference type="EMBL" id="CAAALY010273004">
    <property type="protein sequence ID" value="VEL42183.1"/>
    <property type="molecule type" value="Genomic_DNA"/>
</dbReference>
<comment type="caution">
    <text evidence="1">The sequence shown here is derived from an EMBL/GenBank/DDBJ whole genome shotgun (WGS) entry which is preliminary data.</text>
</comment>
<gene>
    <name evidence="1" type="ORF">PXEA_LOCUS35623</name>
</gene>
<dbReference type="Proteomes" id="UP000784294">
    <property type="component" value="Unassembled WGS sequence"/>
</dbReference>
<keyword evidence="2" id="KW-1185">Reference proteome</keyword>
<proteinExistence type="predicted"/>
<organism evidence="1 2">
    <name type="scientific">Protopolystoma xenopodis</name>
    <dbReference type="NCBI Taxonomy" id="117903"/>
    <lineage>
        <taxon>Eukaryota</taxon>
        <taxon>Metazoa</taxon>
        <taxon>Spiralia</taxon>
        <taxon>Lophotrochozoa</taxon>
        <taxon>Platyhelminthes</taxon>
        <taxon>Monogenea</taxon>
        <taxon>Polyopisthocotylea</taxon>
        <taxon>Polystomatidea</taxon>
        <taxon>Polystomatidae</taxon>
        <taxon>Protopolystoma</taxon>
    </lineage>
</organism>
<dbReference type="AlphaFoldDB" id="A0A448XQ84"/>
<accession>A0A448XQ84</accession>
<sequence length="183" mass="20455">MYSNRDEAFGQVYTPAHENPSTYCSVCRVYTLVARARLSSCSLGAGQVILLRTPYGMSSAGRAGWRRFEQTDQTGLKTTLCRLWVLLPGSSSVCRWPLSLASLDRMSIAHLGRHLQAGQVCFVFSPAQSLFYDYCNLVRLESSRELTQAAVKVVCLFNNPHTHTHTHTIVSVRVCRCAKGHVW</sequence>
<evidence type="ECO:0000313" key="1">
    <source>
        <dbReference type="EMBL" id="VEL42183.1"/>
    </source>
</evidence>
<reference evidence="1" key="1">
    <citation type="submission" date="2018-11" db="EMBL/GenBank/DDBJ databases">
        <authorList>
            <consortium name="Pathogen Informatics"/>
        </authorList>
    </citation>
    <scope>NUCLEOTIDE SEQUENCE</scope>
</reference>